<dbReference type="EMBL" id="JANPWB010000011">
    <property type="protein sequence ID" value="KAJ1126242.1"/>
    <property type="molecule type" value="Genomic_DNA"/>
</dbReference>
<evidence type="ECO:0000313" key="3">
    <source>
        <dbReference type="Proteomes" id="UP001066276"/>
    </source>
</evidence>
<keyword evidence="1" id="KW-0812">Transmembrane</keyword>
<protein>
    <submittedName>
        <fullName evidence="2">Uncharacterized protein</fullName>
    </submittedName>
</protein>
<reference evidence="2" key="1">
    <citation type="journal article" date="2022" name="bioRxiv">
        <title>Sequencing and chromosome-scale assembly of the giantPleurodeles waltlgenome.</title>
        <authorList>
            <person name="Brown T."/>
            <person name="Elewa A."/>
            <person name="Iarovenko S."/>
            <person name="Subramanian E."/>
            <person name="Araus A.J."/>
            <person name="Petzold A."/>
            <person name="Susuki M."/>
            <person name="Suzuki K.-i.T."/>
            <person name="Hayashi T."/>
            <person name="Toyoda A."/>
            <person name="Oliveira C."/>
            <person name="Osipova E."/>
            <person name="Leigh N.D."/>
            <person name="Simon A."/>
            <person name="Yun M.H."/>
        </authorList>
    </citation>
    <scope>NUCLEOTIDE SEQUENCE</scope>
    <source>
        <strain evidence="2">20211129_DDA</strain>
        <tissue evidence="2">Liver</tissue>
    </source>
</reference>
<dbReference type="Proteomes" id="UP001066276">
    <property type="component" value="Chromosome 7"/>
</dbReference>
<dbReference type="AlphaFoldDB" id="A0AAV7PGB8"/>
<comment type="caution">
    <text evidence="2">The sequence shown here is derived from an EMBL/GenBank/DDBJ whole genome shotgun (WGS) entry which is preliminary data.</text>
</comment>
<organism evidence="2 3">
    <name type="scientific">Pleurodeles waltl</name>
    <name type="common">Iberian ribbed newt</name>
    <dbReference type="NCBI Taxonomy" id="8319"/>
    <lineage>
        <taxon>Eukaryota</taxon>
        <taxon>Metazoa</taxon>
        <taxon>Chordata</taxon>
        <taxon>Craniata</taxon>
        <taxon>Vertebrata</taxon>
        <taxon>Euteleostomi</taxon>
        <taxon>Amphibia</taxon>
        <taxon>Batrachia</taxon>
        <taxon>Caudata</taxon>
        <taxon>Salamandroidea</taxon>
        <taxon>Salamandridae</taxon>
        <taxon>Pleurodelinae</taxon>
        <taxon>Pleurodeles</taxon>
    </lineage>
</organism>
<evidence type="ECO:0000313" key="2">
    <source>
        <dbReference type="EMBL" id="KAJ1126242.1"/>
    </source>
</evidence>
<proteinExistence type="predicted"/>
<evidence type="ECO:0000256" key="1">
    <source>
        <dbReference type="SAM" id="Phobius"/>
    </source>
</evidence>
<name>A0AAV7PGB8_PLEWA</name>
<accession>A0AAV7PGB8</accession>
<keyword evidence="1" id="KW-1133">Transmembrane helix</keyword>
<keyword evidence="3" id="KW-1185">Reference proteome</keyword>
<gene>
    <name evidence="2" type="ORF">NDU88_004650</name>
</gene>
<keyword evidence="1" id="KW-0472">Membrane</keyword>
<sequence>MRCFRSYGNALNSLGDAKERASVSLDTTCARVNALYYGVVALLCDHIGLVLRYMLDDLDNMFKHVNYNILKINKAKIQAMIFGKS</sequence>
<feature type="transmembrane region" description="Helical" evidence="1">
    <location>
        <begin position="34"/>
        <end position="55"/>
    </location>
</feature>